<dbReference type="Proteomes" id="UP000242999">
    <property type="component" value="Unassembled WGS sequence"/>
</dbReference>
<evidence type="ECO:0008006" key="3">
    <source>
        <dbReference type="Google" id="ProtNLM"/>
    </source>
</evidence>
<evidence type="ECO:0000313" key="2">
    <source>
        <dbReference type="Proteomes" id="UP000242999"/>
    </source>
</evidence>
<evidence type="ECO:0000313" key="1">
    <source>
        <dbReference type="EMBL" id="SEI38336.1"/>
    </source>
</evidence>
<dbReference type="Pfam" id="PF04400">
    <property type="entry name" value="NqrM"/>
    <property type="match status" value="1"/>
</dbReference>
<organism evidence="1 2">
    <name type="scientific">Allopseudospirillum japonicum</name>
    <dbReference type="NCBI Taxonomy" id="64971"/>
    <lineage>
        <taxon>Bacteria</taxon>
        <taxon>Pseudomonadati</taxon>
        <taxon>Pseudomonadota</taxon>
        <taxon>Gammaproteobacteria</taxon>
        <taxon>Oceanospirillales</taxon>
        <taxon>Oceanospirillaceae</taxon>
        <taxon>Allopseudospirillum</taxon>
    </lineage>
</organism>
<proteinExistence type="predicted"/>
<dbReference type="PANTHER" id="PTHR40691">
    <property type="entry name" value="(NA+)-NQR MATURATION NQRM"/>
    <property type="match status" value="1"/>
</dbReference>
<protein>
    <recommendedName>
        <fullName evidence="3">ApbE family protein</fullName>
    </recommendedName>
</protein>
<dbReference type="InterPro" id="IPR007495">
    <property type="entry name" value="NqrM"/>
</dbReference>
<name>A0A1H6Q914_9GAMM</name>
<dbReference type="RefSeq" id="WP_093307848.1">
    <property type="nucleotide sequence ID" value="NZ_FNYH01000001.1"/>
</dbReference>
<keyword evidence="2" id="KW-1185">Reference proteome</keyword>
<gene>
    <name evidence="1" type="ORF">SAMN05421831_101141</name>
</gene>
<dbReference type="PANTHER" id="PTHR40691:SF3">
    <property type="entry name" value="(NA+)-NQR MATURATION NQRM"/>
    <property type="match status" value="1"/>
</dbReference>
<dbReference type="AlphaFoldDB" id="A0A1H6Q914"/>
<dbReference type="OrthoDB" id="5296227at2"/>
<reference evidence="2" key="1">
    <citation type="submission" date="2016-10" db="EMBL/GenBank/DDBJ databases">
        <authorList>
            <person name="Varghese N."/>
            <person name="Submissions S."/>
        </authorList>
    </citation>
    <scope>NUCLEOTIDE SEQUENCE [LARGE SCALE GENOMIC DNA]</scope>
    <source>
        <strain evidence="2">DSM 7165</strain>
    </source>
</reference>
<dbReference type="EMBL" id="FNYH01000001">
    <property type="protein sequence ID" value="SEI38336.1"/>
    <property type="molecule type" value="Genomic_DNA"/>
</dbReference>
<sequence length="77" mass="8195">MQLMLLTLVVLLAIVLMMSVGVLMGRKPIAGSCGGMSAIGLETECDICGGNKEICETEQQKRQTVSTDLGYDASSQR</sequence>
<accession>A0A1H6Q914</accession>
<dbReference type="STRING" id="64971.SAMN05421831_101141"/>